<keyword evidence="1" id="KW-0812">Transmembrane</keyword>
<sequence length="255" mass="29052">MDQIRDTDLEGLLLIRDARPQPRPRAHYIQAWAGYIQACKLMVRFLLCMLFLYALYPIVPAMGVSTVCRLPEKVRPSSVCRVGDVHSFQLQTLFDAVESANAKAQFWYEKTCDVDSGLSKLAAPLEPLIQHQGSWNFLESGDNDEYYRRSHIDLALRAEVLRSQAAREAASNLTALCRELGGFRRGAVEQADRDLALSLYRTTGHWARLLHRLRISTIDEQRVDDLATALVASVNATFERGETSEAMSWPRRRRW</sequence>
<keyword evidence="3" id="KW-1185">Reference proteome</keyword>
<keyword evidence="1" id="KW-0472">Membrane</keyword>
<feature type="transmembrane region" description="Helical" evidence="1">
    <location>
        <begin position="41"/>
        <end position="59"/>
    </location>
</feature>
<comment type="caution">
    <text evidence="2">The sequence shown here is derived from an EMBL/GenBank/DDBJ whole genome shotgun (WGS) entry which is preliminary data.</text>
</comment>
<protein>
    <submittedName>
        <fullName evidence="2">Uncharacterized protein</fullName>
    </submittedName>
</protein>
<name>A0ABR1STI5_9PEZI</name>
<keyword evidence="1" id="KW-1133">Transmembrane helix</keyword>
<accession>A0ABR1STI5</accession>
<proteinExistence type="predicted"/>
<gene>
    <name evidence="2" type="ORF">PG991_000960</name>
</gene>
<evidence type="ECO:0000313" key="2">
    <source>
        <dbReference type="EMBL" id="KAK8037614.1"/>
    </source>
</evidence>
<evidence type="ECO:0000313" key="3">
    <source>
        <dbReference type="Proteomes" id="UP001396898"/>
    </source>
</evidence>
<dbReference type="EMBL" id="JAQQWI010000002">
    <property type="protein sequence ID" value="KAK8037614.1"/>
    <property type="molecule type" value="Genomic_DNA"/>
</dbReference>
<reference evidence="2 3" key="1">
    <citation type="submission" date="2023-01" db="EMBL/GenBank/DDBJ databases">
        <title>Analysis of 21 Apiospora genomes using comparative genomics revels a genus with tremendous synthesis potential of carbohydrate active enzymes and secondary metabolites.</title>
        <authorList>
            <person name="Sorensen T."/>
        </authorList>
    </citation>
    <scope>NUCLEOTIDE SEQUENCE [LARGE SCALE GENOMIC DNA]</scope>
    <source>
        <strain evidence="2 3">CBS 20057</strain>
    </source>
</reference>
<organism evidence="2 3">
    <name type="scientific">Apiospora marii</name>
    <dbReference type="NCBI Taxonomy" id="335849"/>
    <lineage>
        <taxon>Eukaryota</taxon>
        <taxon>Fungi</taxon>
        <taxon>Dikarya</taxon>
        <taxon>Ascomycota</taxon>
        <taxon>Pezizomycotina</taxon>
        <taxon>Sordariomycetes</taxon>
        <taxon>Xylariomycetidae</taxon>
        <taxon>Amphisphaeriales</taxon>
        <taxon>Apiosporaceae</taxon>
        <taxon>Apiospora</taxon>
    </lineage>
</organism>
<evidence type="ECO:0000256" key="1">
    <source>
        <dbReference type="SAM" id="Phobius"/>
    </source>
</evidence>
<dbReference type="Proteomes" id="UP001396898">
    <property type="component" value="Unassembled WGS sequence"/>
</dbReference>